<evidence type="ECO:0000256" key="1">
    <source>
        <dbReference type="SAM" id="SignalP"/>
    </source>
</evidence>
<sequence>MTDMTLPRLTRASRILTATLSAAALLAPLSSCSSTPGGVDPAAPETVETAQVGAEGTSASTASPERLSATVLETKPLLPHTFTQGLEVDTAGNLLIGTGQYGESRLLRVRPGSLNPLQEIALNNSYFGEGITQTDAGIWQLTWKSGTAILRDATTFDEINRVDYDGEGWGLCNAGHELIMSDGSATLRHLHPDTFAELGPRTNVTLNGSPVDNLNELECVDGQVYANVWMSDDILRIDPSSGDVTAVIDTARLQHRPYEDPNAVLNGIAHIPGTDEFWITGKLWDDLYRVRFE</sequence>
<dbReference type="PANTHER" id="PTHR31270">
    <property type="entry name" value="GLUTAMINYL-PEPTIDE CYCLOTRANSFERASE"/>
    <property type="match status" value="1"/>
</dbReference>
<keyword evidence="1" id="KW-0732">Signal</keyword>
<dbReference type="InterPro" id="IPR007788">
    <property type="entry name" value="QCT"/>
</dbReference>
<proteinExistence type="predicted"/>
<dbReference type="OrthoDB" id="9783700at2"/>
<evidence type="ECO:0000313" key="3">
    <source>
        <dbReference type="Proteomes" id="UP000031890"/>
    </source>
</evidence>
<name>A0A0B6EZK9_9CORY</name>
<dbReference type="HOGENOM" id="CLU_060272_2_1_11"/>
<protein>
    <submittedName>
        <fullName evidence="2">Glutamine cyclotransferase</fullName>
    </submittedName>
</protein>
<dbReference type="SUPFAM" id="SSF50969">
    <property type="entry name" value="YVTN repeat-like/Quinoprotein amine dehydrogenase"/>
    <property type="match status" value="1"/>
</dbReference>
<evidence type="ECO:0000313" key="2">
    <source>
        <dbReference type="EMBL" id="AJI78399.1"/>
    </source>
</evidence>
<reference evidence="2 3" key="1">
    <citation type="journal article" date="2015" name="Genome Announc.">
        <title>Complete Genome Sequence and Annotation of Corynebacterium singulare DSM 44357, Isolated from a Human Semen Specimen.</title>
        <authorList>
            <person name="Merten M."/>
            <person name="Brinkrolf K."/>
            <person name="Albersmeier A."/>
            <person name="Kutter Y."/>
            <person name="Ruckert C."/>
            <person name="Tauch A."/>
        </authorList>
    </citation>
    <scope>NUCLEOTIDE SEQUENCE [LARGE SCALE GENOMIC DNA]</scope>
    <source>
        <strain evidence="2">IBS B52218</strain>
    </source>
</reference>
<dbReference type="AlphaFoldDB" id="A0A0B6EZK9"/>
<dbReference type="GO" id="GO:0016603">
    <property type="term" value="F:glutaminyl-peptide cyclotransferase activity"/>
    <property type="evidence" value="ECO:0007669"/>
    <property type="project" value="InterPro"/>
</dbReference>
<dbReference type="Pfam" id="PF05096">
    <property type="entry name" value="Glu_cyclase_2"/>
    <property type="match status" value="1"/>
</dbReference>
<dbReference type="PANTHER" id="PTHR31270:SF1">
    <property type="entry name" value="GLUTAMINYL-PEPTIDE CYCLOTRANSFERASE"/>
    <property type="match status" value="1"/>
</dbReference>
<feature type="chain" id="PRO_5039091720" evidence="1">
    <location>
        <begin position="34"/>
        <end position="293"/>
    </location>
</feature>
<dbReference type="KEGG" id="csx:CSING_04285"/>
<feature type="signal peptide" evidence="1">
    <location>
        <begin position="1"/>
        <end position="33"/>
    </location>
</feature>
<dbReference type="InterPro" id="IPR011044">
    <property type="entry name" value="Quino_amine_DH_bsu"/>
</dbReference>
<dbReference type="Proteomes" id="UP000031890">
    <property type="component" value="Chromosome"/>
</dbReference>
<dbReference type="EMBL" id="CP010827">
    <property type="protein sequence ID" value="AJI78399.1"/>
    <property type="molecule type" value="Genomic_DNA"/>
</dbReference>
<dbReference type="STRING" id="161899.CSING_04285"/>
<gene>
    <name evidence="2" type="ORF">CSING_04285</name>
</gene>
<organism evidence="2 3">
    <name type="scientific">Corynebacterium singulare</name>
    <dbReference type="NCBI Taxonomy" id="161899"/>
    <lineage>
        <taxon>Bacteria</taxon>
        <taxon>Bacillati</taxon>
        <taxon>Actinomycetota</taxon>
        <taxon>Actinomycetes</taxon>
        <taxon>Mycobacteriales</taxon>
        <taxon>Corynebacteriaceae</taxon>
        <taxon>Corynebacterium</taxon>
    </lineage>
</organism>
<accession>A0A0B6EZK9</accession>
<keyword evidence="2" id="KW-0808">Transferase</keyword>